<protein>
    <recommendedName>
        <fullName evidence="3">Aminoglycoside phosphotransferase</fullName>
    </recommendedName>
</protein>
<dbReference type="InterPro" id="IPR008266">
    <property type="entry name" value="Tyr_kinase_AS"/>
</dbReference>
<comment type="caution">
    <text evidence="1">The sequence shown here is derived from an EMBL/GenBank/DDBJ whole genome shotgun (WGS) entry which is preliminary data.</text>
</comment>
<accession>A0ABP6Q0F5</accession>
<organism evidence="1 2">
    <name type="scientific">Actinocorallia longicatena</name>
    <dbReference type="NCBI Taxonomy" id="111803"/>
    <lineage>
        <taxon>Bacteria</taxon>
        <taxon>Bacillati</taxon>
        <taxon>Actinomycetota</taxon>
        <taxon>Actinomycetes</taxon>
        <taxon>Streptosporangiales</taxon>
        <taxon>Thermomonosporaceae</taxon>
        <taxon>Actinocorallia</taxon>
    </lineage>
</organism>
<proteinExistence type="predicted"/>
<dbReference type="Proteomes" id="UP001501237">
    <property type="component" value="Unassembled WGS sequence"/>
</dbReference>
<sequence>MMNKTHWNDLPQGVREAAREHVGNVTAAQTISAGWNSAVTLAADTEAGRLFIKGIRLDSTGQVAMLRREIAINPHVAHLSPELRFHVETDSWLIAGFDFIEGRRADYSPCSPDIPRVLEAIDVLTATPCPDITLKYADQLYSSQGDIDLMRRVSGDNLVHTDLTPANVLMTPNRVYLLDWARPTRGTSWLDAVSITHFLITCGHSPKDAEAISSQMRAWKNLGPGDLDAMVHNGSATRSTWGLKHFDGDPWTNSSLEAARRWWDYRRAHQEQINHSAKTRS</sequence>
<dbReference type="RefSeq" id="WP_344821539.1">
    <property type="nucleotide sequence ID" value="NZ_BAAAUV010000001.1"/>
</dbReference>
<name>A0ABP6Q0F5_9ACTN</name>
<keyword evidence="2" id="KW-1185">Reference proteome</keyword>
<dbReference type="SUPFAM" id="SSF56112">
    <property type="entry name" value="Protein kinase-like (PK-like)"/>
    <property type="match status" value="1"/>
</dbReference>
<evidence type="ECO:0008006" key="3">
    <source>
        <dbReference type="Google" id="ProtNLM"/>
    </source>
</evidence>
<dbReference type="EMBL" id="BAAAUV010000001">
    <property type="protein sequence ID" value="GAA3194809.1"/>
    <property type="molecule type" value="Genomic_DNA"/>
</dbReference>
<reference evidence="2" key="1">
    <citation type="journal article" date="2019" name="Int. J. Syst. Evol. Microbiol.">
        <title>The Global Catalogue of Microorganisms (GCM) 10K type strain sequencing project: providing services to taxonomists for standard genome sequencing and annotation.</title>
        <authorList>
            <consortium name="The Broad Institute Genomics Platform"/>
            <consortium name="The Broad Institute Genome Sequencing Center for Infectious Disease"/>
            <person name="Wu L."/>
            <person name="Ma J."/>
        </authorList>
    </citation>
    <scope>NUCLEOTIDE SEQUENCE [LARGE SCALE GENOMIC DNA]</scope>
    <source>
        <strain evidence="2">JCM 9377</strain>
    </source>
</reference>
<evidence type="ECO:0000313" key="1">
    <source>
        <dbReference type="EMBL" id="GAA3194809.1"/>
    </source>
</evidence>
<evidence type="ECO:0000313" key="2">
    <source>
        <dbReference type="Proteomes" id="UP001501237"/>
    </source>
</evidence>
<gene>
    <name evidence="1" type="ORF">GCM10010468_04720</name>
</gene>
<dbReference type="InterPro" id="IPR011009">
    <property type="entry name" value="Kinase-like_dom_sf"/>
</dbReference>
<dbReference type="PROSITE" id="PS00109">
    <property type="entry name" value="PROTEIN_KINASE_TYR"/>
    <property type="match status" value="1"/>
</dbReference>